<feature type="transmembrane region" description="Helical" evidence="6">
    <location>
        <begin position="57"/>
        <end position="82"/>
    </location>
</feature>
<evidence type="ECO:0008006" key="9">
    <source>
        <dbReference type="Google" id="ProtNLM"/>
    </source>
</evidence>
<sequence length="275" mass="31186">MENTLEILNGAFPFIHSIIFVIGASSNVSLLLAAFYRTPQKLKTYSIMIKVGTINDLIAIVCDFLTMQRLLVVPGNIIYLSLGPCSLISAGFCYFIHSILILTLLYSLYVMTASFAYRLWVLHRTSPSNRSVVFLMIVMYFPPAIINSTFTWAQADDSVVRAFLLKNAPHYLREDGALTGHSGFTPHLIFTILVMIGSPWPLYVVILTFRLKILSKLRRFSTGMSERTKSMHRSLVRALTIHAMLPPIYFVGVTLYLVLYFDIYRHPALEKAIYT</sequence>
<evidence type="ECO:0000256" key="4">
    <source>
        <dbReference type="ARBA" id="ARBA00022989"/>
    </source>
</evidence>
<reference evidence="8" key="1">
    <citation type="submission" date="2022-10" db="EMBL/GenBank/DDBJ databases">
        <title>Genome assembly of Pristionchus species.</title>
        <authorList>
            <person name="Yoshida K."/>
            <person name="Sommer R.J."/>
        </authorList>
    </citation>
    <scope>NUCLEOTIDE SEQUENCE [LARGE SCALE GENOMIC DNA]</scope>
    <source>
        <strain evidence="8">RS5460</strain>
    </source>
</reference>
<accession>A0AAN5C3C2</accession>
<keyword evidence="8" id="KW-1185">Reference proteome</keyword>
<comment type="subcellular location">
    <subcellularLocation>
        <location evidence="1">Membrane</location>
        <topology evidence="1">Multi-pass membrane protein</topology>
    </subcellularLocation>
</comment>
<keyword evidence="3 6" id="KW-0812">Transmembrane</keyword>
<name>A0AAN5C3C2_9BILA</name>
<evidence type="ECO:0000256" key="3">
    <source>
        <dbReference type="ARBA" id="ARBA00022692"/>
    </source>
</evidence>
<dbReference type="Proteomes" id="UP001328107">
    <property type="component" value="Unassembled WGS sequence"/>
</dbReference>
<evidence type="ECO:0000256" key="5">
    <source>
        <dbReference type="ARBA" id="ARBA00023136"/>
    </source>
</evidence>
<dbReference type="PANTHER" id="PTHR22945">
    <property type="entry name" value="SERPENTINE RECEPTOR, CLASS D DELTA"/>
    <property type="match status" value="1"/>
</dbReference>
<feature type="transmembrane region" description="Helical" evidence="6">
    <location>
        <begin position="132"/>
        <end position="153"/>
    </location>
</feature>
<comment type="similarity">
    <text evidence="2">Belongs to the nematode receptor-like protein srd family.</text>
</comment>
<dbReference type="SUPFAM" id="SSF81321">
    <property type="entry name" value="Family A G protein-coupled receptor-like"/>
    <property type="match status" value="1"/>
</dbReference>
<evidence type="ECO:0000313" key="7">
    <source>
        <dbReference type="EMBL" id="GMR35583.1"/>
    </source>
</evidence>
<dbReference type="AlphaFoldDB" id="A0AAN5C3C2"/>
<comment type="caution">
    <text evidence="7">The sequence shown here is derived from an EMBL/GenBank/DDBJ whole genome shotgun (WGS) entry which is preliminary data.</text>
</comment>
<dbReference type="GO" id="GO:0016020">
    <property type="term" value="C:membrane"/>
    <property type="evidence" value="ECO:0007669"/>
    <property type="project" value="UniProtKB-SubCell"/>
</dbReference>
<evidence type="ECO:0000256" key="2">
    <source>
        <dbReference type="ARBA" id="ARBA00009166"/>
    </source>
</evidence>
<feature type="transmembrane region" description="Helical" evidence="6">
    <location>
        <begin position="234"/>
        <end position="261"/>
    </location>
</feature>
<feature type="non-terminal residue" evidence="7">
    <location>
        <position position="275"/>
    </location>
</feature>
<evidence type="ECO:0000256" key="1">
    <source>
        <dbReference type="ARBA" id="ARBA00004141"/>
    </source>
</evidence>
<dbReference type="Pfam" id="PF10317">
    <property type="entry name" value="7TM_GPCR_Srd"/>
    <property type="match status" value="1"/>
</dbReference>
<protein>
    <recommendedName>
        <fullName evidence="9">G protein-coupled receptor</fullName>
    </recommendedName>
</protein>
<dbReference type="PANTHER" id="PTHR22945:SF40">
    <property type="entry name" value="SERPENTINE RECEPTOR, CLASS D (DELTA)-RELATED"/>
    <property type="match status" value="1"/>
</dbReference>
<dbReference type="InterPro" id="IPR019421">
    <property type="entry name" value="7TM_GPCR_serpentine_rcpt_Srd"/>
</dbReference>
<evidence type="ECO:0000313" key="8">
    <source>
        <dbReference type="Proteomes" id="UP001328107"/>
    </source>
</evidence>
<organism evidence="7 8">
    <name type="scientific">Pristionchus mayeri</name>
    <dbReference type="NCBI Taxonomy" id="1317129"/>
    <lineage>
        <taxon>Eukaryota</taxon>
        <taxon>Metazoa</taxon>
        <taxon>Ecdysozoa</taxon>
        <taxon>Nematoda</taxon>
        <taxon>Chromadorea</taxon>
        <taxon>Rhabditida</taxon>
        <taxon>Rhabditina</taxon>
        <taxon>Diplogasteromorpha</taxon>
        <taxon>Diplogasteroidea</taxon>
        <taxon>Neodiplogasteridae</taxon>
        <taxon>Pristionchus</taxon>
    </lineage>
</organism>
<gene>
    <name evidence="7" type="ORF">PMAYCL1PPCAC_05779</name>
</gene>
<dbReference type="InterPro" id="IPR050920">
    <property type="entry name" value="Nematode_rcpt-like_delta"/>
</dbReference>
<proteinExistence type="inferred from homology"/>
<keyword evidence="4 6" id="KW-1133">Transmembrane helix</keyword>
<evidence type="ECO:0000256" key="6">
    <source>
        <dbReference type="SAM" id="Phobius"/>
    </source>
</evidence>
<feature type="transmembrane region" description="Helical" evidence="6">
    <location>
        <begin position="12"/>
        <end position="36"/>
    </location>
</feature>
<feature type="transmembrane region" description="Helical" evidence="6">
    <location>
        <begin position="94"/>
        <end position="120"/>
    </location>
</feature>
<keyword evidence="5 6" id="KW-0472">Membrane</keyword>
<feature type="transmembrane region" description="Helical" evidence="6">
    <location>
        <begin position="188"/>
        <end position="213"/>
    </location>
</feature>
<dbReference type="EMBL" id="BTRK01000002">
    <property type="protein sequence ID" value="GMR35583.1"/>
    <property type="molecule type" value="Genomic_DNA"/>
</dbReference>